<dbReference type="CDD" id="cd07564">
    <property type="entry name" value="nitrilases_CHs"/>
    <property type="match status" value="1"/>
</dbReference>
<evidence type="ECO:0000313" key="5">
    <source>
        <dbReference type="Proteomes" id="UP000231194"/>
    </source>
</evidence>
<dbReference type="GO" id="GO:0003824">
    <property type="term" value="F:catalytic activity"/>
    <property type="evidence" value="ECO:0007669"/>
    <property type="project" value="InterPro"/>
</dbReference>
<dbReference type="InterPro" id="IPR036526">
    <property type="entry name" value="C-N_Hydrolase_sf"/>
</dbReference>
<dbReference type="RefSeq" id="WP_100233509.1">
    <property type="nucleotide sequence ID" value="NZ_PGVG01000015.1"/>
</dbReference>
<feature type="domain" description="CN hydrolase" evidence="3">
    <location>
        <begin position="8"/>
        <end position="288"/>
    </location>
</feature>
<protein>
    <submittedName>
        <fullName evidence="4">Aliphatic nitrilase</fullName>
    </submittedName>
</protein>
<comment type="caution">
    <text evidence="4">The sequence shown here is derived from an EMBL/GenBank/DDBJ whole genome shotgun (WGS) entry which is preliminary data.</text>
</comment>
<dbReference type="PANTHER" id="PTHR46044:SF2">
    <property type="entry name" value="CN HYDROLASE DOMAIN-CONTAINING PROTEIN"/>
    <property type="match status" value="1"/>
</dbReference>
<dbReference type="AlphaFoldDB" id="A0A2M8R788"/>
<proteinExistence type="inferred from homology"/>
<evidence type="ECO:0000259" key="3">
    <source>
        <dbReference type="PROSITE" id="PS50263"/>
    </source>
</evidence>
<gene>
    <name evidence="4" type="ORF">CVM73_19635</name>
</gene>
<dbReference type="Proteomes" id="UP000231194">
    <property type="component" value="Unassembled WGS sequence"/>
</dbReference>
<evidence type="ECO:0000256" key="2">
    <source>
        <dbReference type="SAM" id="MobiDB-lite"/>
    </source>
</evidence>
<feature type="region of interest" description="Disordered" evidence="2">
    <location>
        <begin position="333"/>
        <end position="358"/>
    </location>
</feature>
<organism evidence="4 5">
    <name type="scientific">Bradyrhizobium forestalis</name>
    <dbReference type="NCBI Taxonomy" id="1419263"/>
    <lineage>
        <taxon>Bacteria</taxon>
        <taxon>Pseudomonadati</taxon>
        <taxon>Pseudomonadota</taxon>
        <taxon>Alphaproteobacteria</taxon>
        <taxon>Hyphomicrobiales</taxon>
        <taxon>Nitrobacteraceae</taxon>
        <taxon>Bradyrhizobium</taxon>
    </lineage>
</organism>
<feature type="compositionally biased region" description="Basic and acidic residues" evidence="2">
    <location>
        <begin position="340"/>
        <end position="358"/>
    </location>
</feature>
<reference evidence="4 5" key="1">
    <citation type="submission" date="2017-11" db="EMBL/GenBank/DDBJ databases">
        <title>Bradyrhizobium forestalis sp. nov., an efficient nitrogen-fixing bacterium isolated from nodules of forest legume species in the Amazon.</title>
        <authorList>
            <person name="Costa E.M."/>
            <person name="Guimaraes A."/>
            <person name="Carvalho T.S."/>
            <person name="Rodrigues T.L."/>
            <person name="Ribeiro P.R.A."/>
            <person name="Lebbe L."/>
            <person name="Willems A."/>
            <person name="Moreira F.M.S."/>
        </authorList>
    </citation>
    <scope>NUCLEOTIDE SEQUENCE [LARGE SCALE GENOMIC DNA]</scope>
    <source>
        <strain evidence="4 5">INPA54B</strain>
    </source>
</reference>
<sequence>MVSTLPRFKAAACHTSSVFLDAAKTAEKACDLIAEAARNGASLVAFPESFIPGFPVWAALQAPIMSHDFFGALSAQALLLDSPELTRIRMAAKRHGVVVSVGFTEGTVVSLGCIWNSNLLVGEDGSILNHHRKLVPTFYEKLVWAAGDARGLRVVQTKVGRVGMLICGENTNPLARYSLMAQGEQVHISTYPPIWPTRPSQQKGGYDLRKAIEIRAGAHSFEAKCFNIVSSACVDVGMRDALAQANPAMLDLIKGTPHAVSMILDPAGQVISEVLSESEGIAYADIDVARCVEPKQFHDVVGYYNRFDVFSLTVDRSQRDPAVFVEVEGQELVDRSGQSKRREMPEPPASEFERLVAN</sequence>
<dbReference type="Pfam" id="PF00795">
    <property type="entry name" value="CN_hydrolase"/>
    <property type="match status" value="1"/>
</dbReference>
<dbReference type="PANTHER" id="PTHR46044">
    <property type="entry name" value="NITRILASE"/>
    <property type="match status" value="1"/>
</dbReference>
<dbReference type="EMBL" id="PGVG01000015">
    <property type="protein sequence ID" value="PJG53660.1"/>
    <property type="molecule type" value="Genomic_DNA"/>
</dbReference>
<dbReference type="OrthoDB" id="9803803at2"/>
<accession>A0A2M8R788</accession>
<dbReference type="SUPFAM" id="SSF56317">
    <property type="entry name" value="Carbon-nitrogen hydrolase"/>
    <property type="match status" value="1"/>
</dbReference>
<keyword evidence="5" id="KW-1185">Reference proteome</keyword>
<dbReference type="PROSITE" id="PS50263">
    <property type="entry name" value="CN_HYDROLASE"/>
    <property type="match status" value="1"/>
</dbReference>
<dbReference type="Gene3D" id="3.60.110.10">
    <property type="entry name" value="Carbon-nitrogen hydrolase"/>
    <property type="match status" value="1"/>
</dbReference>
<comment type="similarity">
    <text evidence="1">Belongs to the carbon-nitrogen hydrolase superfamily. Nitrilase family.</text>
</comment>
<name>A0A2M8R788_9BRAD</name>
<evidence type="ECO:0000313" key="4">
    <source>
        <dbReference type="EMBL" id="PJG53660.1"/>
    </source>
</evidence>
<evidence type="ECO:0000256" key="1">
    <source>
        <dbReference type="ARBA" id="ARBA00008129"/>
    </source>
</evidence>
<dbReference type="InterPro" id="IPR003010">
    <property type="entry name" value="C-N_Hydrolase"/>
</dbReference>
<dbReference type="InterPro" id="IPR044149">
    <property type="entry name" value="Nitrilases_CHs"/>
</dbReference>